<gene>
    <name evidence="1" type="ORF">JI435_023440</name>
</gene>
<evidence type="ECO:0000313" key="2">
    <source>
        <dbReference type="Proteomes" id="UP000663193"/>
    </source>
</evidence>
<dbReference type="EMBL" id="CP069024">
    <property type="protein sequence ID" value="QRC92197.1"/>
    <property type="molecule type" value="Genomic_DNA"/>
</dbReference>
<proteinExistence type="predicted"/>
<evidence type="ECO:0000313" key="1">
    <source>
        <dbReference type="EMBL" id="QRC92197.1"/>
    </source>
</evidence>
<dbReference type="VEuPathDB" id="FungiDB:JI435_023440"/>
<dbReference type="InterPro" id="IPR041078">
    <property type="entry name" value="Plavaka"/>
</dbReference>
<dbReference type="OrthoDB" id="3799695at2759"/>
<dbReference type="AlphaFoldDB" id="A0A7U2ET46"/>
<protein>
    <submittedName>
        <fullName evidence="1">Uncharacterized protein</fullName>
    </submittedName>
</protein>
<sequence length="1015" mass="115851">MDRFCTICGFQPKTYAGLAKHTAGCYSRHLAQQSLEPSENVYETLQSNETYTSLSNEYNTAQDRKVHVCAADGLSSTVTVYDHIEKDKNADLAIADGISDAPDMCAKDDLVGRKGPLSTSTQTWEVLFQTHDGRLAGEPATAESVTAKDPNHVDTFGSDFAFSFAAWLQRIKCTLGDVDSLFADARLHDLHTRLPFQSGRQWQEAMSAMQSGIQDDIWIQEDIAKTSGLSGLEADQHFFVYQNILSLIAFIISHRPFADELVYAPSQFFSGNTDYPVRVYHELHSGDWWWNIQQSLRDGATVVPIIISVDKTQLSLISGDVAAWPVYVTIGNLSREARRRRSTPGTLLAGFIPTTKIRDPLLKSQVYHYCMGKLLSPLENAAKSGILLACADGRTRQCYPTICAILADYEEQVLLTGVKKNRHCTRCTVAPDDREDLCGSYPWRTEQFTRLQQERCLDKGHDDFVHPVDCFGWKHHNFNIHVSLATDTLHLLLKGLVMKMLDFMQDMLDDIYPGSRKTWDNSTTPVTQESGSTQLNERFRQVMHSTGLKRFNNKRAFTEVSQWTGTEQKAIIQQLVAVVSPLFVSKAPFALHFIRAVCDLVTLAQYKSHDEDTLAYIQGALERMNVFKEEFRVYRRTLGEEKNFNYPKWHALTHIIQDIRMYGALDGICTGANSEAHHITMVKQFYSMTNKKEYILQICLHNSRRTALLAADHATVVKQSRPSTTVDIQDRTYSTRVTRPLPFRRLGWSIPGIQPHSTKLPLSEVAANIAISDFTHAAAVFVRNKRQAAAGQLITSYDEDRLDVDPSWVGRMSVQIHPSIKCWRSSGKRHNDPEHCDEEVVRCAPNWQQTGLWRRDYVWVQEFEHGDNRRQSRTVTDGRVVAQLHLILTIIDHTRYDKDGKHMAYIGAFSEVLLFNNNGQIDNTTGMLSVRRRAWNAAPKRRTLQAFKFYDLSTIIRPVHLVPRDLPDSTTRTTMSYYVNNYIDWDEYNRLYSPTFDIDLLRTLREYRRKRTRNN</sequence>
<dbReference type="Proteomes" id="UP000663193">
    <property type="component" value="Chromosome 2"/>
</dbReference>
<name>A0A7U2ET46_PHANO</name>
<reference evidence="2" key="1">
    <citation type="journal article" date="2021" name="BMC Genomics">
        <title>Chromosome-level genome assembly and manually-curated proteome of model necrotroph Parastagonospora nodorum Sn15 reveals a genome-wide trove of candidate effector homologs, and redundancy of virulence-related functions within an accessory chromosome.</title>
        <authorList>
            <person name="Bertazzoni S."/>
            <person name="Jones D.A.B."/>
            <person name="Phan H.T."/>
            <person name="Tan K.-C."/>
            <person name="Hane J.K."/>
        </authorList>
    </citation>
    <scope>NUCLEOTIDE SEQUENCE [LARGE SCALE GENOMIC DNA]</scope>
    <source>
        <strain evidence="2">SN15 / ATCC MYA-4574 / FGSC 10173)</strain>
    </source>
</reference>
<keyword evidence="2" id="KW-1185">Reference proteome</keyword>
<organism evidence="1 2">
    <name type="scientific">Phaeosphaeria nodorum (strain SN15 / ATCC MYA-4574 / FGSC 10173)</name>
    <name type="common">Glume blotch fungus</name>
    <name type="synonym">Parastagonospora nodorum</name>
    <dbReference type="NCBI Taxonomy" id="321614"/>
    <lineage>
        <taxon>Eukaryota</taxon>
        <taxon>Fungi</taxon>
        <taxon>Dikarya</taxon>
        <taxon>Ascomycota</taxon>
        <taxon>Pezizomycotina</taxon>
        <taxon>Dothideomycetes</taxon>
        <taxon>Pleosporomycetidae</taxon>
        <taxon>Pleosporales</taxon>
        <taxon>Pleosporineae</taxon>
        <taxon>Phaeosphaeriaceae</taxon>
        <taxon>Parastagonospora</taxon>
    </lineage>
</organism>
<dbReference type="Pfam" id="PF18759">
    <property type="entry name" value="Plavaka"/>
    <property type="match status" value="1"/>
</dbReference>
<accession>A0A7U2ET46</accession>